<sequence>MSGMGDEEEEYRGPATAVIDGREAAVRVHLAGHFDPLTGGYRWVGRIAANPEVTACFETGRRSVLIRTPDGAAEGVLAEPDVWGGHPVSGAGRPPFPVPEVLAEDLED</sequence>
<dbReference type="InterPro" id="IPR032371">
    <property type="entry name" value="DUF4873"/>
</dbReference>
<keyword evidence="3" id="KW-1185">Reference proteome</keyword>
<organism evidence="2 3">
    <name type="scientific">Spinactinospora alkalitolerans</name>
    <dbReference type="NCBI Taxonomy" id="687207"/>
    <lineage>
        <taxon>Bacteria</taxon>
        <taxon>Bacillati</taxon>
        <taxon>Actinomycetota</taxon>
        <taxon>Actinomycetes</taxon>
        <taxon>Streptosporangiales</taxon>
        <taxon>Nocardiopsidaceae</taxon>
        <taxon>Spinactinospora</taxon>
    </lineage>
</organism>
<name>A0A852TZH5_9ACTN</name>
<dbReference type="Proteomes" id="UP000589036">
    <property type="component" value="Unassembled WGS sequence"/>
</dbReference>
<proteinExistence type="predicted"/>
<dbReference type="Pfam" id="PF16170">
    <property type="entry name" value="DUF4873"/>
    <property type="match status" value="1"/>
</dbReference>
<reference evidence="2 3" key="1">
    <citation type="submission" date="2020-07" db="EMBL/GenBank/DDBJ databases">
        <title>Sequencing the genomes of 1000 actinobacteria strains.</title>
        <authorList>
            <person name="Klenk H.-P."/>
        </authorList>
    </citation>
    <scope>NUCLEOTIDE SEQUENCE [LARGE SCALE GENOMIC DNA]</scope>
    <source>
        <strain evidence="2 3">CXB654</strain>
    </source>
</reference>
<dbReference type="EMBL" id="JACCCC010000001">
    <property type="protein sequence ID" value="NYE49328.1"/>
    <property type="molecule type" value="Genomic_DNA"/>
</dbReference>
<evidence type="ECO:0000259" key="1">
    <source>
        <dbReference type="Pfam" id="PF16170"/>
    </source>
</evidence>
<dbReference type="RefSeq" id="WP_179645009.1">
    <property type="nucleotide sequence ID" value="NZ_BAAAYY010000031.1"/>
</dbReference>
<gene>
    <name evidence="2" type="ORF">HDA32_004448</name>
</gene>
<accession>A0A852TZH5</accession>
<evidence type="ECO:0000313" key="3">
    <source>
        <dbReference type="Proteomes" id="UP000589036"/>
    </source>
</evidence>
<evidence type="ECO:0000313" key="2">
    <source>
        <dbReference type="EMBL" id="NYE49328.1"/>
    </source>
</evidence>
<comment type="caution">
    <text evidence="2">The sequence shown here is derived from an EMBL/GenBank/DDBJ whole genome shotgun (WGS) entry which is preliminary data.</text>
</comment>
<feature type="domain" description="DUF4873" evidence="1">
    <location>
        <begin position="8"/>
        <end position="98"/>
    </location>
</feature>
<dbReference type="AlphaFoldDB" id="A0A852TZH5"/>
<protein>
    <recommendedName>
        <fullName evidence="1">DUF4873 domain-containing protein</fullName>
    </recommendedName>
</protein>